<evidence type="ECO:0000256" key="1">
    <source>
        <dbReference type="ARBA" id="ARBA00023125"/>
    </source>
</evidence>
<evidence type="ECO:0000313" key="5">
    <source>
        <dbReference type="Proteomes" id="UP001209570"/>
    </source>
</evidence>
<dbReference type="GO" id="GO:0003677">
    <property type="term" value="F:DNA binding"/>
    <property type="evidence" value="ECO:0007669"/>
    <property type="project" value="UniProtKB-KW"/>
</dbReference>
<accession>A0AAD5M6H1</accession>
<dbReference type="PANTHER" id="PTHR19303">
    <property type="entry name" value="TRANSPOSON"/>
    <property type="match status" value="1"/>
</dbReference>
<dbReference type="InterPro" id="IPR004875">
    <property type="entry name" value="DDE_SF_endonuclease_dom"/>
</dbReference>
<sequence length="705" mass="77101">MNVAATASATTNDVIAPAADALPLPLPPAGSVPVPGASDMQPAPDAALPPELSASADVSTVDVSAAAIESLADSGMLEVAAPPPVAVPTPASMAKTKTRSTNLTHEQKRLICLHAKQNPTLTQSQLGKWAKEQFGLSTVPSQSSISHTLKRRHSFEHMKSEDWSSKRMRTVKYPELDTALANWFLYCQARQIRIQGDEIKAKAQLFFELMKLNAAEPPQFSNGWLHSFQSRHGFSRSPGTHNADLELLTTRQEFVDATRGFAPWDIYWMDETRLEYSRIPDVPHLVDPSQQMTIVFCCNTDGSDLMDPFFICPNPLDLSSAETASDGAPMGAPLTSAGPTSSSSTAVDYGFTYAYNKKVWMTPTIFREWLLAFDWKMHEENRNVVLILDSFSSHQVRKLTLKNVSVRFVGPTFIGGISDSYLGTVEHTVFSAVKRRYRKMFLEHALARQTAGSVDVLQVDAVQAIQWVLKCWRELPKKLVADAFTAVGIINEEILEDGLMTESEESVSSQIVELLKQLKLSVPAELADFIYPVSERVVEEELQDQDFVDCSLDASLGTTVPGRHAEPPRKMARLARMKKVAAGDPSAQNAGALVARRLSQGYGGPAGVTSAISDDEGWQAWADNHRFRSDEVLAVETTIRLASEMNCEPTTLLDLNRILTDLLQKRQTSDRATGLGGQTADMNAADAKLPGGVCRFSFGGGSTTI</sequence>
<dbReference type="InterPro" id="IPR006600">
    <property type="entry name" value="HTH_CenpB_DNA-bd_dom"/>
</dbReference>
<gene>
    <name evidence="4" type="ORF">P43SY_007150</name>
</gene>
<reference evidence="4" key="1">
    <citation type="submission" date="2021-12" db="EMBL/GenBank/DDBJ databases">
        <title>Prjna785345.</title>
        <authorList>
            <person name="Rujirawat T."/>
            <person name="Krajaejun T."/>
        </authorList>
    </citation>
    <scope>NUCLEOTIDE SEQUENCE</scope>
    <source>
        <strain evidence="4">Pi057C3</strain>
    </source>
</reference>
<proteinExistence type="predicted"/>
<dbReference type="SMART" id="SM00674">
    <property type="entry name" value="CENPB"/>
    <property type="match status" value="1"/>
</dbReference>
<dbReference type="Pfam" id="PF03221">
    <property type="entry name" value="HTH_Tnp_Tc5"/>
    <property type="match status" value="1"/>
</dbReference>
<keyword evidence="5" id="KW-1185">Reference proteome</keyword>
<feature type="region of interest" description="Disordered" evidence="2">
    <location>
        <begin position="30"/>
        <end position="53"/>
    </location>
</feature>
<feature type="domain" description="HTH CENPB-type" evidence="3">
    <location>
        <begin position="164"/>
        <end position="238"/>
    </location>
</feature>
<organism evidence="4 5">
    <name type="scientific">Pythium insidiosum</name>
    <name type="common">Pythiosis disease agent</name>
    <dbReference type="NCBI Taxonomy" id="114742"/>
    <lineage>
        <taxon>Eukaryota</taxon>
        <taxon>Sar</taxon>
        <taxon>Stramenopiles</taxon>
        <taxon>Oomycota</taxon>
        <taxon>Peronosporomycetes</taxon>
        <taxon>Pythiales</taxon>
        <taxon>Pythiaceae</taxon>
        <taxon>Pythium</taxon>
    </lineage>
</organism>
<dbReference type="SUPFAM" id="SSF46689">
    <property type="entry name" value="Homeodomain-like"/>
    <property type="match status" value="1"/>
</dbReference>
<dbReference type="GO" id="GO:0005634">
    <property type="term" value="C:nucleus"/>
    <property type="evidence" value="ECO:0007669"/>
    <property type="project" value="TreeGrafter"/>
</dbReference>
<protein>
    <recommendedName>
        <fullName evidence="3">HTH CENPB-type domain-containing protein</fullName>
    </recommendedName>
</protein>
<dbReference type="EMBL" id="JAKCXM010000301">
    <property type="protein sequence ID" value="KAJ0396300.1"/>
    <property type="molecule type" value="Genomic_DNA"/>
</dbReference>
<dbReference type="InterPro" id="IPR009057">
    <property type="entry name" value="Homeodomain-like_sf"/>
</dbReference>
<dbReference type="InterPro" id="IPR050863">
    <property type="entry name" value="CenT-Element_Derived"/>
</dbReference>
<dbReference type="Proteomes" id="UP001209570">
    <property type="component" value="Unassembled WGS sequence"/>
</dbReference>
<keyword evidence="1" id="KW-0238">DNA-binding</keyword>
<evidence type="ECO:0000313" key="4">
    <source>
        <dbReference type="EMBL" id="KAJ0396300.1"/>
    </source>
</evidence>
<name>A0AAD5M6H1_PYTIN</name>
<comment type="caution">
    <text evidence="4">The sequence shown here is derived from an EMBL/GenBank/DDBJ whole genome shotgun (WGS) entry which is preliminary data.</text>
</comment>
<dbReference type="PANTHER" id="PTHR19303:SF73">
    <property type="entry name" value="PROTEIN PDC2"/>
    <property type="match status" value="1"/>
</dbReference>
<dbReference type="Gene3D" id="1.10.10.60">
    <property type="entry name" value="Homeodomain-like"/>
    <property type="match status" value="2"/>
</dbReference>
<dbReference type="AlphaFoldDB" id="A0AAD5M6H1"/>
<evidence type="ECO:0000259" key="3">
    <source>
        <dbReference type="PROSITE" id="PS51253"/>
    </source>
</evidence>
<dbReference type="PROSITE" id="PS51253">
    <property type="entry name" value="HTH_CENPB"/>
    <property type="match status" value="1"/>
</dbReference>
<dbReference type="Pfam" id="PF03184">
    <property type="entry name" value="DDE_1"/>
    <property type="match status" value="1"/>
</dbReference>
<evidence type="ECO:0000256" key="2">
    <source>
        <dbReference type="SAM" id="MobiDB-lite"/>
    </source>
</evidence>